<organism evidence="2 3">
    <name type="scientific">Lottia gigantea</name>
    <name type="common">Giant owl limpet</name>
    <dbReference type="NCBI Taxonomy" id="225164"/>
    <lineage>
        <taxon>Eukaryota</taxon>
        <taxon>Metazoa</taxon>
        <taxon>Spiralia</taxon>
        <taxon>Lophotrochozoa</taxon>
        <taxon>Mollusca</taxon>
        <taxon>Gastropoda</taxon>
        <taxon>Patellogastropoda</taxon>
        <taxon>Lottioidea</taxon>
        <taxon>Lottiidae</taxon>
        <taxon>Lottia</taxon>
    </lineage>
</organism>
<dbReference type="SUPFAM" id="SSF52540">
    <property type="entry name" value="P-loop containing nucleoside triphosphate hydrolases"/>
    <property type="match status" value="1"/>
</dbReference>
<dbReference type="KEGG" id="lgi:LOTGIDRAFT_165491"/>
<dbReference type="CTD" id="20240093"/>
<feature type="region of interest" description="Disordered" evidence="1">
    <location>
        <begin position="228"/>
        <end position="338"/>
    </location>
</feature>
<sequence>MEFDTALRHPFTMLVSGPTGVGKTVFVQKLLEANMFDPVPERIVWAYGEWQQSYETFSYTYVHGLGNIDDVMAQVSGPQILVVDDLMGEDTAALEQWFTKKSHHRNTSVIYLVQNLFDKKQRTISLNAHYLVLFKNPRDASQLGVLARQMYPGHAMQEAYTDATLPPRSYLLVDLKPDTPEEMRLRTRILPSEAPGFVYLRKNTRRLHQPPPGTTRLPRAQFVPFAPLAPDLRDPTARVPTRPTIPGARRRIISPTPLPTLTPPPRPISPLPPTPPRLFSTLAPDLRPETPPMPTSPEPQPRRRLKKTRQTKQLRTKQTKKTDRQTADPLARGRKSKQMKEMVDFIKRLKRLNPEMVYTELVRNVGTARIGLLQWFKLAANHLLKGNIQPLHAQHTKWVARNKDVLKQLTQNIGTKEKLALVMKPGGQGFFGGVLIRILVRWKERLEQEKKKKEKRAKKRKV</sequence>
<protein>
    <recommendedName>
        <fullName evidence="4">AAA+ ATPase domain-containing protein</fullName>
    </recommendedName>
</protein>
<feature type="compositionally biased region" description="Basic residues" evidence="1">
    <location>
        <begin position="302"/>
        <end position="319"/>
    </location>
</feature>
<dbReference type="STRING" id="225164.V3ZCB7"/>
<evidence type="ECO:0000256" key="1">
    <source>
        <dbReference type="SAM" id="MobiDB-lite"/>
    </source>
</evidence>
<keyword evidence="3" id="KW-1185">Reference proteome</keyword>
<dbReference type="HOGENOM" id="CLU_592240_0_0_1"/>
<dbReference type="AlphaFoldDB" id="V3ZCB7"/>
<gene>
    <name evidence="2" type="ORF">LOTGIDRAFT_165491</name>
</gene>
<dbReference type="OrthoDB" id="5976864at2759"/>
<dbReference type="RefSeq" id="XP_009060751.1">
    <property type="nucleotide sequence ID" value="XM_009062503.1"/>
</dbReference>
<dbReference type="EMBL" id="KB202656">
    <property type="protein sequence ID" value="ESO88703.1"/>
    <property type="molecule type" value="Genomic_DNA"/>
</dbReference>
<proteinExistence type="predicted"/>
<dbReference type="Proteomes" id="UP000030746">
    <property type="component" value="Unassembled WGS sequence"/>
</dbReference>
<evidence type="ECO:0000313" key="3">
    <source>
        <dbReference type="Proteomes" id="UP000030746"/>
    </source>
</evidence>
<evidence type="ECO:0000313" key="2">
    <source>
        <dbReference type="EMBL" id="ESO88703.1"/>
    </source>
</evidence>
<name>V3ZCB7_LOTGI</name>
<reference evidence="2 3" key="1">
    <citation type="journal article" date="2013" name="Nature">
        <title>Insights into bilaterian evolution from three spiralian genomes.</title>
        <authorList>
            <person name="Simakov O."/>
            <person name="Marletaz F."/>
            <person name="Cho S.J."/>
            <person name="Edsinger-Gonzales E."/>
            <person name="Havlak P."/>
            <person name="Hellsten U."/>
            <person name="Kuo D.H."/>
            <person name="Larsson T."/>
            <person name="Lv J."/>
            <person name="Arendt D."/>
            <person name="Savage R."/>
            <person name="Osoegawa K."/>
            <person name="de Jong P."/>
            <person name="Grimwood J."/>
            <person name="Chapman J.A."/>
            <person name="Shapiro H."/>
            <person name="Aerts A."/>
            <person name="Otillar R.P."/>
            <person name="Terry A.Y."/>
            <person name="Boore J.L."/>
            <person name="Grigoriev I.V."/>
            <person name="Lindberg D.R."/>
            <person name="Seaver E.C."/>
            <person name="Weisblat D.A."/>
            <person name="Putnam N.H."/>
            <person name="Rokhsar D.S."/>
        </authorList>
    </citation>
    <scope>NUCLEOTIDE SEQUENCE [LARGE SCALE GENOMIC DNA]</scope>
</reference>
<feature type="compositionally biased region" description="Pro residues" evidence="1">
    <location>
        <begin position="256"/>
        <end position="276"/>
    </location>
</feature>
<accession>V3ZCB7</accession>
<dbReference type="InterPro" id="IPR027417">
    <property type="entry name" value="P-loop_NTPase"/>
</dbReference>
<evidence type="ECO:0008006" key="4">
    <source>
        <dbReference type="Google" id="ProtNLM"/>
    </source>
</evidence>
<feature type="compositionally biased region" description="Pro residues" evidence="1">
    <location>
        <begin position="289"/>
        <end position="299"/>
    </location>
</feature>
<dbReference type="GeneID" id="20240093"/>